<dbReference type="PANTHER" id="PTHR43085:SF57">
    <property type="entry name" value="CARBOHYDRATE KINASE PFKB DOMAIN-CONTAINING PROTEIN"/>
    <property type="match status" value="1"/>
</dbReference>
<keyword evidence="3 5" id="KW-0418">Kinase</keyword>
<dbReference type="InterPro" id="IPR050306">
    <property type="entry name" value="PfkB_Carbo_kinase"/>
</dbReference>
<dbReference type="Pfam" id="PF00294">
    <property type="entry name" value="PfkB"/>
    <property type="match status" value="1"/>
</dbReference>
<dbReference type="InterPro" id="IPR029056">
    <property type="entry name" value="Ribokinase-like"/>
</dbReference>
<dbReference type="EMBL" id="JACSNV010000002">
    <property type="protein sequence ID" value="MBM6876994.1"/>
    <property type="molecule type" value="Genomic_DNA"/>
</dbReference>
<dbReference type="InterPro" id="IPR011611">
    <property type="entry name" value="PfkB_dom"/>
</dbReference>
<evidence type="ECO:0000256" key="3">
    <source>
        <dbReference type="ARBA" id="ARBA00022777"/>
    </source>
</evidence>
<comment type="caution">
    <text evidence="5">The sequence shown here is derived from an EMBL/GenBank/DDBJ whole genome shotgun (WGS) entry which is preliminary data.</text>
</comment>
<organism evidence="5 6">
    <name type="scientific">Anaerotignum lactatifermentans</name>
    <dbReference type="NCBI Taxonomy" id="160404"/>
    <lineage>
        <taxon>Bacteria</taxon>
        <taxon>Bacillati</taxon>
        <taxon>Bacillota</taxon>
        <taxon>Clostridia</taxon>
        <taxon>Lachnospirales</taxon>
        <taxon>Anaerotignaceae</taxon>
        <taxon>Anaerotignum</taxon>
    </lineage>
</organism>
<dbReference type="SUPFAM" id="SSF53613">
    <property type="entry name" value="Ribokinase-like"/>
    <property type="match status" value="1"/>
</dbReference>
<evidence type="ECO:0000256" key="2">
    <source>
        <dbReference type="ARBA" id="ARBA00022679"/>
    </source>
</evidence>
<comment type="similarity">
    <text evidence="1">Belongs to the carbohydrate kinase PfkB family.</text>
</comment>
<sequence length="374" mass="40763">MKDRKPKAVAAGHICLDITPVFHGGAEEIGKILLPGKIVDVGAADIHTGGSVANTGLAMGLLGTEMKLMGKVGTDALGQTLLACLKAYGTEGMKIDPSASTSYSVVLAVPGIDRIFLHHSGANDTFCAKDIDFDVVAKADLFHFGYPPIMRQMYLEEGTELAEIFRRVHEMGVVTSLDMASVDPNSEAAKQDWKRILENVLPYVDLFVPSIEEICFMIDRERYQSWMERAAGKEIPSILNVEKDIRPVAEQLRQLGAKSLLMKCGAPGLYYHMGGPEDIIALGSKLGRSMMDWAYRKGFQPSFRAKRVLSATGAGDTTIAAFLSAMLQGYDLDWCVRLAAATGALCVENYDALSGLKPLAELKKDIENGWEKRK</sequence>
<evidence type="ECO:0000256" key="1">
    <source>
        <dbReference type="ARBA" id="ARBA00010688"/>
    </source>
</evidence>
<proteinExistence type="inferred from homology"/>
<evidence type="ECO:0000313" key="5">
    <source>
        <dbReference type="EMBL" id="MBM6876994.1"/>
    </source>
</evidence>
<dbReference type="RefSeq" id="WP_205133186.1">
    <property type="nucleotide sequence ID" value="NZ_JACSNT010000004.1"/>
</dbReference>
<feature type="domain" description="Carbohydrate kinase PfkB" evidence="4">
    <location>
        <begin position="39"/>
        <end position="353"/>
    </location>
</feature>
<dbReference type="GO" id="GO:0016301">
    <property type="term" value="F:kinase activity"/>
    <property type="evidence" value="ECO:0007669"/>
    <property type="project" value="UniProtKB-KW"/>
</dbReference>
<dbReference type="PANTHER" id="PTHR43085">
    <property type="entry name" value="HEXOKINASE FAMILY MEMBER"/>
    <property type="match status" value="1"/>
</dbReference>
<keyword evidence="6" id="KW-1185">Reference proteome</keyword>
<accession>A0ABS2G919</accession>
<reference evidence="5 6" key="1">
    <citation type="journal article" date="2021" name="Sci. Rep.">
        <title>The distribution of antibiotic resistance genes in chicken gut microbiota commensals.</title>
        <authorList>
            <person name="Juricova H."/>
            <person name="Matiasovicova J."/>
            <person name="Kubasova T."/>
            <person name="Cejkova D."/>
            <person name="Rychlik I."/>
        </authorList>
    </citation>
    <scope>NUCLEOTIDE SEQUENCE [LARGE SCALE GENOMIC DNA]</scope>
    <source>
        <strain evidence="5 6">An431b</strain>
    </source>
</reference>
<keyword evidence="2" id="KW-0808">Transferase</keyword>
<dbReference type="Proteomes" id="UP000729290">
    <property type="component" value="Unassembled WGS sequence"/>
</dbReference>
<protein>
    <submittedName>
        <fullName evidence="5">Carbohydrate kinase family protein</fullName>
    </submittedName>
</protein>
<name>A0ABS2G919_9FIRM</name>
<gene>
    <name evidence="5" type="ORF">H9X83_02315</name>
</gene>
<dbReference type="Gene3D" id="3.40.1190.20">
    <property type="match status" value="1"/>
</dbReference>
<evidence type="ECO:0000259" key="4">
    <source>
        <dbReference type="Pfam" id="PF00294"/>
    </source>
</evidence>
<evidence type="ECO:0000313" key="6">
    <source>
        <dbReference type="Proteomes" id="UP000729290"/>
    </source>
</evidence>